<gene>
    <name evidence="2" type="ORF">DDZ18_04475</name>
</gene>
<dbReference type="Proteomes" id="UP000245168">
    <property type="component" value="Unassembled WGS sequence"/>
</dbReference>
<evidence type="ECO:0008006" key="4">
    <source>
        <dbReference type="Google" id="ProtNLM"/>
    </source>
</evidence>
<keyword evidence="1" id="KW-0812">Transmembrane</keyword>
<dbReference type="EMBL" id="QEXV01000001">
    <property type="protein sequence ID" value="PWE18850.1"/>
    <property type="molecule type" value="Genomic_DNA"/>
</dbReference>
<evidence type="ECO:0000256" key="1">
    <source>
        <dbReference type="SAM" id="Phobius"/>
    </source>
</evidence>
<keyword evidence="1" id="KW-1133">Transmembrane helix</keyword>
<keyword evidence="3" id="KW-1185">Reference proteome</keyword>
<proteinExistence type="predicted"/>
<dbReference type="AlphaFoldDB" id="A0A2U2BXX1"/>
<protein>
    <recommendedName>
        <fullName evidence="4">NnrU domain-containing protein</fullName>
    </recommendedName>
</protein>
<evidence type="ECO:0000313" key="2">
    <source>
        <dbReference type="EMBL" id="PWE18850.1"/>
    </source>
</evidence>
<comment type="caution">
    <text evidence="2">The sequence shown here is derived from an EMBL/GenBank/DDBJ whole genome shotgun (WGS) entry which is preliminary data.</text>
</comment>
<name>A0A2U2BXX1_9PROT</name>
<evidence type="ECO:0000313" key="3">
    <source>
        <dbReference type="Proteomes" id="UP000245168"/>
    </source>
</evidence>
<organism evidence="2 3">
    <name type="scientific">Marinicauda salina</name>
    <dbReference type="NCBI Taxonomy" id="2135793"/>
    <lineage>
        <taxon>Bacteria</taxon>
        <taxon>Pseudomonadati</taxon>
        <taxon>Pseudomonadota</taxon>
        <taxon>Alphaproteobacteria</taxon>
        <taxon>Maricaulales</taxon>
        <taxon>Maricaulaceae</taxon>
        <taxon>Marinicauda</taxon>
    </lineage>
</organism>
<keyword evidence="1" id="KW-0472">Membrane</keyword>
<accession>A0A2U2BXX1</accession>
<sequence>MIAGLALFALAAWRGGRPADPLKGPRLVPWTLVAIFAGAFVLVVGAHFLSFFGIETGQGRPRL</sequence>
<feature type="transmembrane region" description="Helical" evidence="1">
    <location>
        <begin position="28"/>
        <end position="54"/>
    </location>
</feature>
<reference evidence="3" key="1">
    <citation type="submission" date="2018-05" db="EMBL/GenBank/DDBJ databases">
        <authorList>
            <person name="Liu B.-T."/>
        </authorList>
    </citation>
    <scope>NUCLEOTIDE SEQUENCE [LARGE SCALE GENOMIC DNA]</scope>
    <source>
        <strain evidence="3">WD6-1</strain>
    </source>
</reference>